<feature type="compositionally biased region" description="Polar residues" evidence="1">
    <location>
        <begin position="39"/>
        <end position="49"/>
    </location>
</feature>
<dbReference type="Proteomes" id="UP000054477">
    <property type="component" value="Unassembled WGS sequence"/>
</dbReference>
<reference evidence="2 3" key="1">
    <citation type="submission" date="2014-04" db="EMBL/GenBank/DDBJ databases">
        <authorList>
            <consortium name="DOE Joint Genome Institute"/>
            <person name="Kuo A."/>
            <person name="Kohler A."/>
            <person name="Nagy L.G."/>
            <person name="Floudas D."/>
            <person name="Copeland A."/>
            <person name="Barry K.W."/>
            <person name="Cichocki N."/>
            <person name="Veneault-Fourrey C."/>
            <person name="LaButti K."/>
            <person name="Lindquist E.A."/>
            <person name="Lipzen A."/>
            <person name="Lundell T."/>
            <person name="Morin E."/>
            <person name="Murat C."/>
            <person name="Sun H."/>
            <person name="Tunlid A."/>
            <person name="Henrissat B."/>
            <person name="Grigoriev I.V."/>
            <person name="Hibbett D.S."/>
            <person name="Martin F."/>
            <person name="Nordberg H.P."/>
            <person name="Cantor M.N."/>
            <person name="Hua S.X."/>
        </authorList>
    </citation>
    <scope>NUCLEOTIDE SEQUENCE [LARGE SCALE GENOMIC DNA]</scope>
    <source>
        <strain evidence="2 3">LaAM-08-1</strain>
    </source>
</reference>
<gene>
    <name evidence="2" type="ORF">K443DRAFT_676604</name>
</gene>
<evidence type="ECO:0000313" key="2">
    <source>
        <dbReference type="EMBL" id="KIK03598.1"/>
    </source>
</evidence>
<dbReference type="AlphaFoldDB" id="A0A0C9Y6D7"/>
<organism evidence="2 3">
    <name type="scientific">Laccaria amethystina LaAM-08-1</name>
    <dbReference type="NCBI Taxonomy" id="1095629"/>
    <lineage>
        <taxon>Eukaryota</taxon>
        <taxon>Fungi</taxon>
        <taxon>Dikarya</taxon>
        <taxon>Basidiomycota</taxon>
        <taxon>Agaricomycotina</taxon>
        <taxon>Agaricomycetes</taxon>
        <taxon>Agaricomycetidae</taxon>
        <taxon>Agaricales</taxon>
        <taxon>Agaricineae</taxon>
        <taxon>Hydnangiaceae</taxon>
        <taxon>Laccaria</taxon>
    </lineage>
</organism>
<accession>A0A0C9Y6D7</accession>
<feature type="compositionally biased region" description="Basic and acidic residues" evidence="1">
    <location>
        <begin position="50"/>
        <end position="60"/>
    </location>
</feature>
<protein>
    <submittedName>
        <fullName evidence="2">Uncharacterized protein</fullName>
    </submittedName>
</protein>
<evidence type="ECO:0000256" key="1">
    <source>
        <dbReference type="SAM" id="MobiDB-lite"/>
    </source>
</evidence>
<keyword evidence="3" id="KW-1185">Reference proteome</keyword>
<proteinExistence type="predicted"/>
<reference evidence="3" key="2">
    <citation type="submission" date="2015-01" db="EMBL/GenBank/DDBJ databases">
        <title>Evolutionary Origins and Diversification of the Mycorrhizal Mutualists.</title>
        <authorList>
            <consortium name="DOE Joint Genome Institute"/>
            <consortium name="Mycorrhizal Genomics Consortium"/>
            <person name="Kohler A."/>
            <person name="Kuo A."/>
            <person name="Nagy L.G."/>
            <person name="Floudas D."/>
            <person name="Copeland A."/>
            <person name="Barry K.W."/>
            <person name="Cichocki N."/>
            <person name="Veneault-Fourrey C."/>
            <person name="LaButti K."/>
            <person name="Lindquist E.A."/>
            <person name="Lipzen A."/>
            <person name="Lundell T."/>
            <person name="Morin E."/>
            <person name="Murat C."/>
            <person name="Riley R."/>
            <person name="Ohm R."/>
            <person name="Sun H."/>
            <person name="Tunlid A."/>
            <person name="Henrissat B."/>
            <person name="Grigoriev I.V."/>
            <person name="Hibbett D.S."/>
            <person name="Martin F."/>
        </authorList>
    </citation>
    <scope>NUCLEOTIDE SEQUENCE [LARGE SCALE GENOMIC DNA]</scope>
    <source>
        <strain evidence="3">LaAM-08-1</strain>
    </source>
</reference>
<dbReference type="HOGENOM" id="CLU_2942125_0_0_1"/>
<sequence>MDDFLFRRVSIHLRHRTLTAEYTCSSRRPIRIWVESELSQASEPPSSSENCEHAKELIEP</sequence>
<feature type="region of interest" description="Disordered" evidence="1">
    <location>
        <begin position="39"/>
        <end position="60"/>
    </location>
</feature>
<name>A0A0C9Y6D7_9AGAR</name>
<dbReference type="EMBL" id="KN838578">
    <property type="protein sequence ID" value="KIK03598.1"/>
    <property type="molecule type" value="Genomic_DNA"/>
</dbReference>
<evidence type="ECO:0000313" key="3">
    <source>
        <dbReference type="Proteomes" id="UP000054477"/>
    </source>
</evidence>